<evidence type="ECO:0000313" key="1">
    <source>
        <dbReference type="EMBL" id="NXO01588.1"/>
    </source>
</evidence>
<evidence type="ECO:0000313" key="2">
    <source>
        <dbReference type="Proteomes" id="UP000565785"/>
    </source>
</evidence>
<feature type="non-terminal residue" evidence="1">
    <location>
        <position position="84"/>
    </location>
</feature>
<gene>
    <name evidence="1" type="primary">Fv4_2</name>
    <name evidence="1" type="ORF">RHICYA_R16293</name>
</gene>
<dbReference type="InterPro" id="IPR018154">
    <property type="entry name" value="TLV/ENV_coat_polyprotein"/>
</dbReference>
<accession>A0A7L1NTD8</accession>
<protein>
    <submittedName>
        <fullName evidence="1">ENV2 protein</fullName>
    </submittedName>
</protein>
<name>A0A7L1NTD8_RHICY</name>
<dbReference type="Pfam" id="PF00429">
    <property type="entry name" value="TLV_coat"/>
    <property type="match status" value="1"/>
</dbReference>
<feature type="non-terminal residue" evidence="1">
    <location>
        <position position="1"/>
    </location>
</feature>
<dbReference type="EMBL" id="VXBP01008008">
    <property type="protein sequence ID" value="NXO01588.1"/>
    <property type="molecule type" value="Genomic_DNA"/>
</dbReference>
<sequence length="84" mass="9684">SPQDPLWEIMQASYMALNNTKPNLTRECWLCFNVKPPYYEAVGQPDKNRWSSRTNPIECPWDNEKQNVQGMTLQHVTGKGKCIG</sequence>
<keyword evidence="2" id="KW-1185">Reference proteome</keyword>
<reference evidence="1 2" key="1">
    <citation type="submission" date="2019-09" db="EMBL/GenBank/DDBJ databases">
        <title>Bird 10,000 Genomes (B10K) Project - Family phase.</title>
        <authorList>
            <person name="Zhang G."/>
        </authorList>
    </citation>
    <scope>NUCLEOTIDE SEQUENCE [LARGE SCALE GENOMIC DNA]</scope>
    <source>
        <strain evidence="1">B10K-DU-002-35</strain>
        <tissue evidence="1">Muscle</tissue>
    </source>
</reference>
<organism evidence="1 2">
    <name type="scientific">Rhinopomastus cyanomelas</name>
    <name type="common">Common scimitarbill</name>
    <dbReference type="NCBI Taxonomy" id="113115"/>
    <lineage>
        <taxon>Eukaryota</taxon>
        <taxon>Metazoa</taxon>
        <taxon>Chordata</taxon>
        <taxon>Craniata</taxon>
        <taxon>Vertebrata</taxon>
        <taxon>Euteleostomi</taxon>
        <taxon>Archelosauria</taxon>
        <taxon>Archosauria</taxon>
        <taxon>Dinosauria</taxon>
        <taxon>Saurischia</taxon>
        <taxon>Theropoda</taxon>
        <taxon>Coelurosauria</taxon>
        <taxon>Aves</taxon>
        <taxon>Neognathae</taxon>
        <taxon>Neoaves</taxon>
        <taxon>Telluraves</taxon>
        <taxon>Coraciimorphae</taxon>
        <taxon>Bucerotiformes</taxon>
        <taxon>Rhinopomastidae</taxon>
        <taxon>Rhinopomastus</taxon>
    </lineage>
</organism>
<dbReference type="Proteomes" id="UP000565785">
    <property type="component" value="Unassembled WGS sequence"/>
</dbReference>
<comment type="caution">
    <text evidence="1">The sequence shown here is derived from an EMBL/GenBank/DDBJ whole genome shotgun (WGS) entry which is preliminary data.</text>
</comment>
<dbReference type="AlphaFoldDB" id="A0A7L1NTD8"/>
<proteinExistence type="predicted"/>
<dbReference type="OrthoDB" id="9306952at2759"/>